<dbReference type="EMBL" id="KN726563">
    <property type="protein sequence ID" value="KIH67809.1"/>
    <property type="molecule type" value="Genomic_DNA"/>
</dbReference>
<sequence>MLRIVRICAGELLGHIFWVPCDPETIITTEYGPEWYKDHPTSKFSWSSSHFNVRKNGKWTKEEMKEIYRTF</sequence>
<keyword evidence="6" id="KW-1185">Reference proteome</keyword>
<evidence type="ECO:0000256" key="3">
    <source>
        <dbReference type="ARBA" id="ARBA00022989"/>
    </source>
</evidence>
<organism evidence="5 6">
    <name type="scientific">Ancylostoma duodenale</name>
    <dbReference type="NCBI Taxonomy" id="51022"/>
    <lineage>
        <taxon>Eukaryota</taxon>
        <taxon>Metazoa</taxon>
        <taxon>Ecdysozoa</taxon>
        <taxon>Nematoda</taxon>
        <taxon>Chromadorea</taxon>
        <taxon>Rhabditida</taxon>
        <taxon>Rhabditina</taxon>
        <taxon>Rhabditomorpha</taxon>
        <taxon>Strongyloidea</taxon>
        <taxon>Ancylostomatidae</taxon>
        <taxon>Ancylostomatinae</taxon>
        <taxon>Ancylostoma</taxon>
    </lineage>
</organism>
<comment type="subcellular location">
    <subcellularLocation>
        <location evidence="1">Membrane</location>
        <topology evidence="1">Single-pass membrane protein</topology>
    </subcellularLocation>
</comment>
<keyword evidence="2" id="KW-0812">Transmembrane</keyword>
<evidence type="ECO:0000313" key="6">
    <source>
        <dbReference type="Proteomes" id="UP000054047"/>
    </source>
</evidence>
<gene>
    <name evidence="5" type="ORF">ANCDUO_01858</name>
</gene>
<keyword evidence="3" id="KW-1133">Transmembrane helix</keyword>
<protein>
    <submittedName>
        <fullName evidence="5">Uncharacterized protein</fullName>
    </submittedName>
</protein>
<reference evidence="5 6" key="1">
    <citation type="submission" date="2013-12" db="EMBL/GenBank/DDBJ databases">
        <title>Draft genome of the parsitic nematode Ancylostoma duodenale.</title>
        <authorList>
            <person name="Mitreva M."/>
        </authorList>
    </citation>
    <scope>NUCLEOTIDE SEQUENCE [LARGE SCALE GENOMIC DNA]</scope>
    <source>
        <strain evidence="5 6">Zhejiang</strain>
    </source>
</reference>
<dbReference type="OrthoDB" id="5814167at2759"/>
<name>A0A0C2H8A0_9BILA</name>
<keyword evidence="4" id="KW-0472">Membrane</keyword>
<dbReference type="Proteomes" id="UP000054047">
    <property type="component" value="Unassembled WGS sequence"/>
</dbReference>
<evidence type="ECO:0000256" key="2">
    <source>
        <dbReference type="ARBA" id="ARBA00022692"/>
    </source>
</evidence>
<dbReference type="GO" id="GO:0016020">
    <property type="term" value="C:membrane"/>
    <property type="evidence" value="ECO:0007669"/>
    <property type="project" value="UniProtKB-SubCell"/>
</dbReference>
<evidence type="ECO:0000313" key="5">
    <source>
        <dbReference type="EMBL" id="KIH67809.1"/>
    </source>
</evidence>
<evidence type="ECO:0000256" key="4">
    <source>
        <dbReference type="ARBA" id="ARBA00023136"/>
    </source>
</evidence>
<dbReference type="PANTHER" id="PTHR15407">
    <property type="entry name" value="FUKUTIN-RELATED"/>
    <property type="match status" value="1"/>
</dbReference>
<dbReference type="PANTHER" id="PTHR15407:SF28">
    <property type="entry name" value="RIBITOL-5-PHOSPHATE TRANSFERASE FKTN"/>
    <property type="match status" value="1"/>
</dbReference>
<dbReference type="InterPro" id="IPR009644">
    <property type="entry name" value="FKTN/MNN4/W02B3.4-1"/>
</dbReference>
<proteinExistence type="predicted"/>
<dbReference type="AlphaFoldDB" id="A0A0C2H8A0"/>
<evidence type="ECO:0000256" key="1">
    <source>
        <dbReference type="ARBA" id="ARBA00004167"/>
    </source>
</evidence>
<accession>A0A0C2H8A0</accession>